<keyword evidence="3" id="KW-1185">Reference proteome</keyword>
<dbReference type="PANTHER" id="PTHR43031">
    <property type="entry name" value="FAD-DEPENDENT OXIDOREDUCTASE"/>
    <property type="match status" value="1"/>
</dbReference>
<dbReference type="SUPFAM" id="SSF52821">
    <property type="entry name" value="Rhodanese/Cell cycle control phosphatase"/>
    <property type="match status" value="1"/>
</dbReference>
<dbReference type="Pfam" id="PF00581">
    <property type="entry name" value="Rhodanese"/>
    <property type="match status" value="1"/>
</dbReference>
<dbReference type="AlphaFoldDB" id="A0A2N9JL18"/>
<protein>
    <submittedName>
        <fullName evidence="2">Rhodanese</fullName>
    </submittedName>
</protein>
<dbReference type="SMART" id="SM00450">
    <property type="entry name" value="RHOD"/>
    <property type="match status" value="1"/>
</dbReference>
<gene>
    <name evidence="2" type="ORF">MPLG2_3069</name>
</gene>
<proteinExistence type="predicted"/>
<dbReference type="KEGG" id="mgg:MPLG2_3069"/>
<dbReference type="PANTHER" id="PTHR43031:SF1">
    <property type="entry name" value="PYRIDINE NUCLEOTIDE-DISULPHIDE OXIDOREDUCTASE"/>
    <property type="match status" value="1"/>
</dbReference>
<name>A0A2N9JL18_9ACTN</name>
<evidence type="ECO:0000313" key="2">
    <source>
        <dbReference type="EMBL" id="SPD88099.1"/>
    </source>
</evidence>
<dbReference type="OrthoDB" id="9800872at2"/>
<dbReference type="Gene3D" id="3.40.250.10">
    <property type="entry name" value="Rhodanese-like domain"/>
    <property type="match status" value="1"/>
</dbReference>
<evidence type="ECO:0000313" key="3">
    <source>
        <dbReference type="Proteomes" id="UP000238164"/>
    </source>
</evidence>
<evidence type="ECO:0000259" key="1">
    <source>
        <dbReference type="PROSITE" id="PS50206"/>
    </source>
</evidence>
<organism evidence="2 3">
    <name type="scientific">Micropruina glycogenica</name>
    <dbReference type="NCBI Taxonomy" id="75385"/>
    <lineage>
        <taxon>Bacteria</taxon>
        <taxon>Bacillati</taxon>
        <taxon>Actinomycetota</taxon>
        <taxon>Actinomycetes</taxon>
        <taxon>Propionibacteriales</taxon>
        <taxon>Nocardioidaceae</taxon>
        <taxon>Micropruina</taxon>
    </lineage>
</organism>
<reference evidence="2 3" key="1">
    <citation type="submission" date="2018-02" db="EMBL/GenBank/DDBJ databases">
        <authorList>
            <person name="Cohen D.B."/>
            <person name="Kent A.D."/>
        </authorList>
    </citation>
    <scope>NUCLEOTIDE SEQUENCE [LARGE SCALE GENOMIC DNA]</scope>
    <source>
        <strain evidence="2">1</strain>
    </source>
</reference>
<accession>A0A2N9JL18</accession>
<dbReference type="InterPro" id="IPR001763">
    <property type="entry name" value="Rhodanese-like_dom"/>
</dbReference>
<dbReference type="PROSITE" id="PS50206">
    <property type="entry name" value="RHODANESE_3"/>
    <property type="match status" value="1"/>
</dbReference>
<dbReference type="CDD" id="cd00158">
    <property type="entry name" value="RHOD"/>
    <property type="match status" value="1"/>
</dbReference>
<dbReference type="Proteomes" id="UP000238164">
    <property type="component" value="Chromosome 1"/>
</dbReference>
<feature type="domain" description="Rhodanese" evidence="1">
    <location>
        <begin position="11"/>
        <end position="99"/>
    </location>
</feature>
<dbReference type="InterPro" id="IPR036873">
    <property type="entry name" value="Rhodanese-like_dom_sf"/>
</dbReference>
<dbReference type="RefSeq" id="WP_105186677.1">
    <property type="nucleotide sequence ID" value="NZ_BAAAGO010000006.1"/>
</dbReference>
<dbReference type="EMBL" id="LT985188">
    <property type="protein sequence ID" value="SPD88099.1"/>
    <property type="molecule type" value="Genomic_DNA"/>
</dbReference>
<dbReference type="InterPro" id="IPR050229">
    <property type="entry name" value="GlpE_sulfurtransferase"/>
</dbReference>
<sequence>MTISEVSVAELADDAVLLDVREPDEFAAGHAVGAVNIPLDLLPVLLHDLPTTDGPLPVICKSGGRSARAAAYLQERGYQVVNVAGGTTAWAAAHKPMDSASGKPFVA</sequence>